<dbReference type="EMBL" id="CBTK010000057">
    <property type="protein sequence ID" value="CDH44083.1"/>
    <property type="molecule type" value="Genomic_DNA"/>
</dbReference>
<dbReference type="Proteomes" id="UP000019184">
    <property type="component" value="Unassembled WGS sequence"/>
</dbReference>
<keyword evidence="4" id="KW-1185">Reference proteome</keyword>
<evidence type="ECO:0000259" key="1">
    <source>
        <dbReference type="PROSITE" id="PS50093"/>
    </source>
</evidence>
<dbReference type="Gene3D" id="2.60.40.10">
    <property type="entry name" value="Immunoglobulins"/>
    <property type="match status" value="1"/>
</dbReference>
<evidence type="ECO:0000259" key="2">
    <source>
        <dbReference type="PROSITE" id="PS51208"/>
    </source>
</evidence>
<dbReference type="InterPro" id="IPR013783">
    <property type="entry name" value="Ig-like_fold"/>
</dbReference>
<dbReference type="OrthoDB" id="5699539at2"/>
<sequence>MSHHQHQPALDKQARLLLLGGLFAAGLAVPAPAPAETLTVTRGGSGSGVVTSSPPGIDCGFDCTEFYNLNTAVNLTAIAAPGSEFSGWSGSCSGTVNSCTVLMNADKNVIATFIEVPAPADPLSVAITRSCTGRQGEPIPLTGQAQGGIPPYAFTWSAPAGTVTNPTTAADKTLADVTFNQTGSFTVALSAADSSSPQQSANNTIDCAINVASLQVANFAKVPNGKDTYNPGDSIIFTVSAAGGVAPYIYNWEFSRDGLSWTSFGQTTSPTSPAYTFGEGGAYYFRATISDSTKPIPQTQSSSSLTFEVKTQPQDGTLERVQAPDSAGPNQTVTLSVKFSEGPQPQPNTPVNWAVTTTDGQPLPSTVTGRLRANQTITGADGIASNQFESGGQQFNYRITATVNTQSGPKIASFTLAVGLAPIVQDPTTPEGAMALYMDRACANLYQNGAPNVAAQQLLFRCSQLMQITNPNDAKFVMNQLTPRNNTEAANLGQNFGTRQLGNVLSRLAELRHGRTGVSLSGLSINQNGQALPAGTLSKTFTRQKGGGAGDEPGVDLGGRLGVFVNGSMSRGDKSRTTQESNFDYDAYDITGGVDYRFTDRFIAGFALGYSSTSSDLGGSGGNLDGSGYTLAGYANYFFSDNVFLDGVLLYGRGSFDMQRNIDYFIPGVTRERFIASASPDAQQWGASLGGGYDLKFDQGIQATLSGHLNYLKATLDGYDESGADVFSLRVQDNTLKSLTFSLGGEISRTLSMSWGVLTPRLRADWLHEFEGNSVPISGWLLADPIGGSNAFTYQSDKQDPNYFLVGAGASAVFSNGVQSFLFYQATLGKQDYTDHSVTVGIRFEF</sequence>
<dbReference type="Pfam" id="PF03797">
    <property type="entry name" value="Autotransporter"/>
    <property type="match status" value="1"/>
</dbReference>
<dbReference type="InterPro" id="IPR005546">
    <property type="entry name" value="Autotransporte_beta"/>
</dbReference>
<dbReference type="Pfam" id="PF18998">
    <property type="entry name" value="Flg_new_2"/>
    <property type="match status" value="1"/>
</dbReference>
<dbReference type="InterPro" id="IPR036709">
    <property type="entry name" value="Autotransporte_beta_dom_sf"/>
</dbReference>
<protein>
    <recommendedName>
        <fullName evidence="5">Autotransporter domain-containing protein</fullName>
    </recommendedName>
</protein>
<comment type="caution">
    <text evidence="3">The sequence shown here is derived from an EMBL/GenBank/DDBJ whole genome shotgun (WGS) entry which is preliminary data.</text>
</comment>
<accession>A0A7U7J3E5</accession>
<dbReference type="PROSITE" id="PS50093">
    <property type="entry name" value="PKD"/>
    <property type="match status" value="1"/>
</dbReference>
<proteinExistence type="predicted"/>
<evidence type="ECO:0000313" key="3">
    <source>
        <dbReference type="EMBL" id="CDH44083.1"/>
    </source>
</evidence>
<dbReference type="InterPro" id="IPR035986">
    <property type="entry name" value="PKD_dom_sf"/>
</dbReference>
<dbReference type="NCBIfam" id="TIGR01414">
    <property type="entry name" value="autotrans_barl"/>
    <property type="match status" value="1"/>
</dbReference>
<feature type="domain" description="PKD" evidence="1">
    <location>
        <begin position="151"/>
        <end position="214"/>
    </location>
</feature>
<name>A0A7U7J3E5_9GAMM</name>
<dbReference type="SUPFAM" id="SSF49299">
    <property type="entry name" value="PKD domain"/>
    <property type="match status" value="1"/>
</dbReference>
<dbReference type="PROSITE" id="PS51208">
    <property type="entry name" value="AUTOTRANSPORTER"/>
    <property type="match status" value="1"/>
</dbReference>
<dbReference type="AlphaFoldDB" id="A0A7U7J3E5"/>
<dbReference type="InterPro" id="IPR044060">
    <property type="entry name" value="Bacterial_rp_domain"/>
</dbReference>
<dbReference type="GO" id="GO:0019867">
    <property type="term" value="C:outer membrane"/>
    <property type="evidence" value="ECO:0007669"/>
    <property type="project" value="InterPro"/>
</dbReference>
<evidence type="ECO:0000313" key="4">
    <source>
        <dbReference type="Proteomes" id="UP000019184"/>
    </source>
</evidence>
<dbReference type="Gene3D" id="2.40.128.130">
    <property type="entry name" value="Autotransporter beta-domain"/>
    <property type="match status" value="1"/>
</dbReference>
<dbReference type="RefSeq" id="WP_034431239.1">
    <property type="nucleotide sequence ID" value="NZ_CBTK010000057.1"/>
</dbReference>
<dbReference type="SMART" id="SM00869">
    <property type="entry name" value="Autotransporter"/>
    <property type="match status" value="1"/>
</dbReference>
<reference evidence="3 4" key="1">
    <citation type="journal article" date="2014" name="ISME J.">
        <title>Candidatus Competibacter-lineage genomes retrieved from metagenomes reveal functional metabolic diversity.</title>
        <authorList>
            <person name="McIlroy S.J."/>
            <person name="Albertsen M."/>
            <person name="Andresen E.K."/>
            <person name="Saunders A.M."/>
            <person name="Kristiansen R."/>
            <person name="Stokholm-Bjerregaard M."/>
            <person name="Nielsen K.L."/>
            <person name="Nielsen P.H."/>
        </authorList>
    </citation>
    <scope>NUCLEOTIDE SEQUENCE [LARGE SCALE GENOMIC DNA]</scope>
    <source>
        <strain evidence="3 4">Run_B_J11</strain>
    </source>
</reference>
<evidence type="ECO:0008006" key="5">
    <source>
        <dbReference type="Google" id="ProtNLM"/>
    </source>
</evidence>
<gene>
    <name evidence="3" type="ORF">BN874_150016</name>
</gene>
<organism evidence="3 4">
    <name type="scientific">Candidatus Contendobacter odensis Run_B_J11</name>
    <dbReference type="NCBI Taxonomy" id="1400861"/>
    <lineage>
        <taxon>Bacteria</taxon>
        <taxon>Pseudomonadati</taxon>
        <taxon>Pseudomonadota</taxon>
        <taxon>Gammaproteobacteria</taxon>
        <taxon>Candidatus Competibacteraceae</taxon>
        <taxon>Candidatus Contendibacter</taxon>
    </lineage>
</organism>
<dbReference type="InterPro" id="IPR000601">
    <property type="entry name" value="PKD_dom"/>
</dbReference>
<feature type="domain" description="Autotransporter" evidence="2">
    <location>
        <begin position="556"/>
        <end position="846"/>
    </location>
</feature>
<dbReference type="InterPro" id="IPR006315">
    <property type="entry name" value="OM_autotransptr_brl_dom"/>
</dbReference>
<dbReference type="SUPFAM" id="SSF103515">
    <property type="entry name" value="Autotransporter"/>
    <property type="match status" value="1"/>
</dbReference>